<evidence type="ECO:0000256" key="1">
    <source>
        <dbReference type="ARBA" id="ARBA00022750"/>
    </source>
</evidence>
<dbReference type="PROSITE" id="PS50994">
    <property type="entry name" value="INTEGRASE"/>
    <property type="match status" value="1"/>
</dbReference>
<dbReference type="AlphaFoldDB" id="A0A9Q0HWV6"/>
<dbReference type="InterPro" id="IPR013103">
    <property type="entry name" value="RVT_2"/>
</dbReference>
<dbReference type="GO" id="GO:0003676">
    <property type="term" value="F:nucleic acid binding"/>
    <property type="evidence" value="ECO:0007669"/>
    <property type="project" value="InterPro"/>
</dbReference>
<dbReference type="InterPro" id="IPR057670">
    <property type="entry name" value="SH3_retrovirus"/>
</dbReference>
<dbReference type="InterPro" id="IPR025724">
    <property type="entry name" value="GAG-pre-integrase_dom"/>
</dbReference>
<dbReference type="SUPFAM" id="SSF56672">
    <property type="entry name" value="DNA/RNA polymerases"/>
    <property type="match status" value="1"/>
</dbReference>
<sequence length="1191" mass="131637">MATPHSSSDTSIPPPLNPQSQSTLSPPPPNTSILPPPNPNGIFSSPTAELFTPASTATPMVFLTLPVHTKLTRSNFLAWKSQIEPLLHAYGLGTFLFSPPQSSSVLDSATGQVQLNPAYLPWYKQDQMILAWLRASLSESLLAQVVSCSTSADLWRHLVQTFSASSRARLTELKKKLQTIVKGGSSCSDFIQQIRAIADELAFIGSPMADEDLVLAVLDGLGTEYNSFIVAVNSRHTPISFLEVQSLLLSHETLLQSQQPQTVALPSSTHPTAFYAHNQSNNHRPPGNQSRGGRSFKTRGVAPRPPQHSFRPRFPNSQPLLPTPSFSGTGTRSSSDNSSQSSTETCQICYKRGHTARACWWRCDMRYTDDIAPSQVASTPPPPPPQAHVAHTNASTSASPEWYLDSGATHHVTSDINNLSNFIPYDGMDKLQIGDGKGMTILHIGSTTLQFGSCDIVLKEVLHVPAFTKNLLSLSKLLSDNSLKVEFHSSFCVVKDCLTSTILLQAQVANGLYLISAPLICTPLALLGERVAATTWHYRLGHPAVTMTRRILVSHSLPCNNSNLPMCEHCAVAKCHKLPFLDSSSGSSAPLELIHADVWGPAPILTTNGFKYFVVFIDDFSKFSWIFFLSSKAEVVSIFTNFKLQVENLFDRKIKRLRTDGGTEFRPLTRLFPELVHQLTCPHTPEQNGVAERKNRHILELSLAIINQASIPLCLWDEIFASVVFLINRLPPAAHSSTLSPYELLFHKPPNYLELRVLCSQCFPLTRPYNQHKLQPHSLPCVFIGYAMSQKGYRCYHPPTKRIFVSRHVLFNEQVFPFHTTSSPSINNTTTTDVYSLWDLSSPSIGPSISSVASGPPPAAASSLGPTNPPPTSPDGPLMPVTSTRSSARSPQRSSPSNFSDRSSNRSLSSSTADALVSDPPISSHSMTTRNKDHTRRFRQFPDFIAYLATTPVDADPTTFNQAHKIPHWQEAMNKEVQALIHNQTWVLVPPPVDQHVVGCKWVFKTKRLADGSVERYKARLVAKGYTQEEGVDYFDTFSPVVRPTTIRIILSIALTNHWVIRQLNAFLQGDLQETVYMYQPPGFVDSFHSSHVCLLKKAIYGLKQSPRAWFHTLSSALLEFGFHGSKFDPSLFISHCNGHTLIILVYVDDIIVTGSHEPSVSRFITTLQSRFSLKDLGPLHFFSGYSCSAH</sequence>
<protein>
    <recommendedName>
        <fullName evidence="3">Integrase catalytic domain-containing protein</fullName>
    </recommendedName>
</protein>
<feature type="region of interest" description="Disordered" evidence="2">
    <location>
        <begin position="374"/>
        <end position="394"/>
    </location>
</feature>
<feature type="domain" description="Integrase catalytic" evidence="3">
    <location>
        <begin position="586"/>
        <end position="749"/>
    </location>
</feature>
<dbReference type="InterPro" id="IPR036397">
    <property type="entry name" value="RNaseH_sf"/>
</dbReference>
<reference evidence="4" key="1">
    <citation type="journal article" date="2022" name="Cell">
        <title>Repeat-based holocentromeres influence genome architecture and karyotype evolution.</title>
        <authorList>
            <person name="Hofstatter P.G."/>
            <person name="Thangavel G."/>
            <person name="Lux T."/>
            <person name="Neumann P."/>
            <person name="Vondrak T."/>
            <person name="Novak P."/>
            <person name="Zhang M."/>
            <person name="Costa L."/>
            <person name="Castellani M."/>
            <person name="Scott A."/>
            <person name="Toegelov H."/>
            <person name="Fuchs J."/>
            <person name="Mata-Sucre Y."/>
            <person name="Dias Y."/>
            <person name="Vanzela A.L.L."/>
            <person name="Huettel B."/>
            <person name="Almeida C.C.S."/>
            <person name="Simkova H."/>
            <person name="Souza G."/>
            <person name="Pedrosa-Harand A."/>
            <person name="Macas J."/>
            <person name="Mayer K.F.X."/>
            <person name="Houben A."/>
            <person name="Marques A."/>
        </authorList>
    </citation>
    <scope>NUCLEOTIDE SEQUENCE</scope>
    <source>
        <strain evidence="4">RhyBre1mFocal</strain>
    </source>
</reference>
<feature type="compositionally biased region" description="Polar residues" evidence="2">
    <location>
        <begin position="315"/>
        <end position="326"/>
    </location>
</feature>
<feature type="compositionally biased region" description="Low complexity" evidence="2">
    <location>
        <begin position="875"/>
        <end position="911"/>
    </location>
</feature>
<dbReference type="PANTHER" id="PTHR47481">
    <property type="match status" value="1"/>
</dbReference>
<dbReference type="Proteomes" id="UP001151287">
    <property type="component" value="Unassembled WGS sequence"/>
</dbReference>
<keyword evidence="1" id="KW-0378">Hydrolase</keyword>
<dbReference type="InterPro" id="IPR043502">
    <property type="entry name" value="DNA/RNA_pol_sf"/>
</dbReference>
<feature type="region of interest" description="Disordered" evidence="2">
    <location>
        <begin position="848"/>
        <end position="935"/>
    </location>
</feature>
<feature type="region of interest" description="Disordered" evidence="2">
    <location>
        <begin position="260"/>
        <end position="344"/>
    </location>
</feature>
<evidence type="ECO:0000256" key="2">
    <source>
        <dbReference type="SAM" id="MobiDB-lite"/>
    </source>
</evidence>
<feature type="compositionally biased region" description="Pro residues" evidence="2">
    <location>
        <begin position="25"/>
        <end position="39"/>
    </location>
</feature>
<dbReference type="Gene3D" id="3.30.420.10">
    <property type="entry name" value="Ribonuclease H-like superfamily/Ribonuclease H"/>
    <property type="match status" value="1"/>
</dbReference>
<dbReference type="InterPro" id="IPR012337">
    <property type="entry name" value="RNaseH-like_sf"/>
</dbReference>
<keyword evidence="1" id="KW-0064">Aspartyl protease</keyword>
<dbReference type="InterPro" id="IPR001584">
    <property type="entry name" value="Integrase_cat-core"/>
</dbReference>
<proteinExistence type="predicted"/>
<dbReference type="GO" id="GO:0015074">
    <property type="term" value="P:DNA integration"/>
    <property type="evidence" value="ECO:0007669"/>
    <property type="project" value="InterPro"/>
</dbReference>
<dbReference type="Pfam" id="PF13976">
    <property type="entry name" value="gag_pre-integrs"/>
    <property type="match status" value="1"/>
</dbReference>
<dbReference type="Pfam" id="PF14223">
    <property type="entry name" value="Retrotran_gag_2"/>
    <property type="match status" value="1"/>
</dbReference>
<dbReference type="Pfam" id="PF22936">
    <property type="entry name" value="Pol_BBD"/>
    <property type="match status" value="1"/>
</dbReference>
<dbReference type="SUPFAM" id="SSF53098">
    <property type="entry name" value="Ribonuclease H-like"/>
    <property type="match status" value="1"/>
</dbReference>
<dbReference type="GO" id="GO:0004190">
    <property type="term" value="F:aspartic-type endopeptidase activity"/>
    <property type="evidence" value="ECO:0007669"/>
    <property type="project" value="UniProtKB-KW"/>
</dbReference>
<organism evidence="4 5">
    <name type="scientific">Rhynchospora breviuscula</name>
    <dbReference type="NCBI Taxonomy" id="2022672"/>
    <lineage>
        <taxon>Eukaryota</taxon>
        <taxon>Viridiplantae</taxon>
        <taxon>Streptophyta</taxon>
        <taxon>Embryophyta</taxon>
        <taxon>Tracheophyta</taxon>
        <taxon>Spermatophyta</taxon>
        <taxon>Magnoliopsida</taxon>
        <taxon>Liliopsida</taxon>
        <taxon>Poales</taxon>
        <taxon>Cyperaceae</taxon>
        <taxon>Cyperoideae</taxon>
        <taxon>Rhynchosporeae</taxon>
        <taxon>Rhynchospora</taxon>
    </lineage>
</organism>
<feature type="compositionally biased region" description="Low complexity" evidence="2">
    <location>
        <begin position="327"/>
        <end position="344"/>
    </location>
</feature>
<feature type="compositionally biased region" description="Low complexity" evidence="2">
    <location>
        <begin position="848"/>
        <end position="866"/>
    </location>
</feature>
<keyword evidence="1" id="KW-0645">Protease</keyword>
<feature type="region of interest" description="Disordered" evidence="2">
    <location>
        <begin position="1"/>
        <end position="39"/>
    </location>
</feature>
<feature type="compositionally biased region" description="Polar residues" evidence="2">
    <location>
        <begin position="1"/>
        <end position="11"/>
    </location>
</feature>
<evidence type="ECO:0000259" key="3">
    <source>
        <dbReference type="PROSITE" id="PS50994"/>
    </source>
</evidence>
<feature type="compositionally biased region" description="Polar residues" evidence="2">
    <location>
        <begin position="260"/>
        <end position="292"/>
    </location>
</feature>
<dbReference type="InterPro" id="IPR054722">
    <property type="entry name" value="PolX-like_BBD"/>
</dbReference>
<name>A0A9Q0HWV6_9POAL</name>
<dbReference type="OrthoDB" id="694440at2759"/>
<accession>A0A9Q0HWV6</accession>
<gene>
    <name evidence="4" type="ORF">LUZ63_000669</name>
</gene>
<dbReference type="Pfam" id="PF25597">
    <property type="entry name" value="SH3_retrovirus"/>
    <property type="match status" value="1"/>
</dbReference>
<keyword evidence="5" id="KW-1185">Reference proteome</keyword>
<dbReference type="Pfam" id="PF07727">
    <property type="entry name" value="RVT_2"/>
    <property type="match status" value="1"/>
</dbReference>
<comment type="caution">
    <text evidence="4">The sequence shown here is derived from an EMBL/GenBank/DDBJ whole genome shotgun (WGS) entry which is preliminary data.</text>
</comment>
<dbReference type="EMBL" id="JAMQYH010000001">
    <property type="protein sequence ID" value="KAJ1700890.1"/>
    <property type="molecule type" value="Genomic_DNA"/>
</dbReference>
<evidence type="ECO:0000313" key="5">
    <source>
        <dbReference type="Proteomes" id="UP001151287"/>
    </source>
</evidence>
<dbReference type="PANTHER" id="PTHR47481:SF31">
    <property type="entry name" value="OS01G0873500 PROTEIN"/>
    <property type="match status" value="1"/>
</dbReference>
<evidence type="ECO:0000313" key="4">
    <source>
        <dbReference type="EMBL" id="KAJ1700890.1"/>
    </source>
</evidence>